<dbReference type="OrthoDB" id="9775035at2"/>
<dbReference type="eggNOG" id="COG1807">
    <property type="taxonomic scope" value="Bacteria"/>
</dbReference>
<gene>
    <name evidence="10" type="ORF">HMPREF9334_01777</name>
</gene>
<evidence type="ECO:0000313" key="11">
    <source>
        <dbReference type="Proteomes" id="UP000004129"/>
    </source>
</evidence>
<evidence type="ECO:0000256" key="4">
    <source>
        <dbReference type="ARBA" id="ARBA00022679"/>
    </source>
</evidence>
<dbReference type="GO" id="GO:0009103">
    <property type="term" value="P:lipopolysaccharide biosynthetic process"/>
    <property type="evidence" value="ECO:0007669"/>
    <property type="project" value="UniProtKB-ARBA"/>
</dbReference>
<proteinExistence type="predicted"/>
<keyword evidence="11" id="KW-1185">Reference proteome</keyword>
<feature type="transmembrane region" description="Helical" evidence="8">
    <location>
        <begin position="337"/>
        <end position="358"/>
    </location>
</feature>
<keyword evidence="5 8" id="KW-0812">Transmembrane</keyword>
<sequence length="493" mass="55852">MNERLTSFVAIFCLVMLYFWGNGSLPVTAPVEVNYAQTAKEMLAAGDWLSPQIYGNYWYDKPIFFYWELVAAFSMFGVTDFAARFFPTLFAAAGLGLIYAFARRLYNERTAFWATIILGTGVLYSMLAKLILTDMSLFLFFGGTLAAFFIGYYEQRRGYFYIAYACAGLAVLTKGPIGLLLPGLVILVFLALARDLSALRRICIPTGLLVFAAVCAPWYIYMYLTHGADFVNTFLGIHNVLRATVSEHAQWNVWYFYLGIYFIGMFPWSFALPLALYRAWRVRPMIDVRILFLLVWAVVVPLFFQCMATKYPTYSFPAFLPTAILTARLLAHNPRILKAGAIVGMGLYLAVVLVVTNYTERDGHFSGKGAAAILSQTMRADDLLVCYGDYTATIPYYTGHAMYALATREEIAQRAPKEMSWNSKNVMPFLPMDELPMDRTVYLIVERHAFEAFEEKLAALGWEELGALPHEGRTKLRIYRRPFLPMSLNESAE</sequence>
<feature type="transmembrane region" description="Helical" evidence="8">
    <location>
        <begin position="112"/>
        <end position="132"/>
    </location>
</feature>
<keyword evidence="6 8" id="KW-1133">Transmembrane helix</keyword>
<dbReference type="PANTHER" id="PTHR33908:SF3">
    <property type="entry name" value="UNDECAPRENYL PHOSPHATE-ALPHA-4-AMINO-4-DEOXY-L-ARABINOSE ARABINOSYL TRANSFERASE"/>
    <property type="match status" value="1"/>
</dbReference>
<keyword evidence="7 8" id="KW-0472">Membrane</keyword>
<feature type="transmembrane region" description="Helical" evidence="8">
    <location>
        <begin position="5"/>
        <end position="21"/>
    </location>
</feature>
<evidence type="ECO:0000313" key="10">
    <source>
        <dbReference type="EMBL" id="EHG19885.1"/>
    </source>
</evidence>
<protein>
    <recommendedName>
        <fullName evidence="9">Glycosyltransferase RgtA/B/C/D-like domain-containing protein</fullName>
    </recommendedName>
</protein>
<dbReference type="STRING" id="679201.HMPREF9334_01777"/>
<evidence type="ECO:0000256" key="8">
    <source>
        <dbReference type="SAM" id="Phobius"/>
    </source>
</evidence>
<dbReference type="InterPro" id="IPR050297">
    <property type="entry name" value="LipidA_mod_glycosyltrf_83"/>
</dbReference>
<feature type="transmembrane region" description="Helical" evidence="8">
    <location>
        <begin position="202"/>
        <end position="221"/>
    </location>
</feature>
<dbReference type="GO" id="GO:0016763">
    <property type="term" value="F:pentosyltransferase activity"/>
    <property type="evidence" value="ECO:0007669"/>
    <property type="project" value="TreeGrafter"/>
</dbReference>
<organism evidence="10 11">
    <name type="scientific">Selenomonas infelix ATCC 43532</name>
    <dbReference type="NCBI Taxonomy" id="679201"/>
    <lineage>
        <taxon>Bacteria</taxon>
        <taxon>Bacillati</taxon>
        <taxon>Bacillota</taxon>
        <taxon>Negativicutes</taxon>
        <taxon>Selenomonadales</taxon>
        <taxon>Selenomonadaceae</taxon>
        <taxon>Selenomonas</taxon>
    </lineage>
</organism>
<name>G5GR25_9FIRM</name>
<dbReference type="AlphaFoldDB" id="G5GR25"/>
<dbReference type="EMBL" id="ACZM01000017">
    <property type="protein sequence ID" value="EHG19885.1"/>
    <property type="molecule type" value="Genomic_DNA"/>
</dbReference>
<reference evidence="10 11" key="1">
    <citation type="submission" date="2011-08" db="EMBL/GenBank/DDBJ databases">
        <title>The Genome Sequence of Selenomonas infelix ATCC 43532.</title>
        <authorList>
            <consortium name="The Broad Institute Genome Sequencing Platform"/>
            <person name="Earl A."/>
            <person name="Ward D."/>
            <person name="Feldgarden M."/>
            <person name="Gevers D."/>
            <person name="Izard J."/>
            <person name="Blanton J.M."/>
            <person name="Baranova O.V."/>
            <person name="Dewhirst F.E."/>
            <person name="Young S.K."/>
            <person name="Zeng Q."/>
            <person name="Gargeya S."/>
            <person name="Fitzgerald M."/>
            <person name="Haas B."/>
            <person name="Abouelleil A."/>
            <person name="Alvarado L."/>
            <person name="Arachchi H.M."/>
            <person name="Berlin A."/>
            <person name="Brown A."/>
            <person name="Chapman S.B."/>
            <person name="Chen Z."/>
            <person name="Dunbar C."/>
            <person name="Freedman E."/>
            <person name="Gearin G."/>
            <person name="Gellesch M."/>
            <person name="Goldberg J."/>
            <person name="Griggs A."/>
            <person name="Gujja S."/>
            <person name="Heiman D."/>
            <person name="Howarth C."/>
            <person name="Larson L."/>
            <person name="Lui A."/>
            <person name="MacDonald P.J.P."/>
            <person name="Montmayeur A."/>
            <person name="Murphy C."/>
            <person name="Neiman D."/>
            <person name="Pearson M."/>
            <person name="Priest M."/>
            <person name="Roberts A."/>
            <person name="Saif S."/>
            <person name="Shea T."/>
            <person name="Shenoy N."/>
            <person name="Sisk P."/>
            <person name="Stolte C."/>
            <person name="Sykes S."/>
            <person name="Wortman J."/>
            <person name="Nusbaum C."/>
            <person name="Birren B."/>
        </authorList>
    </citation>
    <scope>NUCLEOTIDE SEQUENCE [LARGE SCALE GENOMIC DNA]</scope>
    <source>
        <strain evidence="10 11">ATCC 43532</strain>
    </source>
</reference>
<feature type="domain" description="Glycosyltransferase RgtA/B/C/D-like" evidence="9">
    <location>
        <begin position="60"/>
        <end position="221"/>
    </location>
</feature>
<dbReference type="Pfam" id="PF13231">
    <property type="entry name" value="PMT_2"/>
    <property type="match status" value="1"/>
</dbReference>
<dbReference type="HOGENOM" id="CLU_019200_0_2_9"/>
<dbReference type="PANTHER" id="PTHR33908">
    <property type="entry name" value="MANNOSYLTRANSFERASE YKCB-RELATED"/>
    <property type="match status" value="1"/>
</dbReference>
<feature type="transmembrane region" description="Helical" evidence="8">
    <location>
        <begin position="254"/>
        <end position="276"/>
    </location>
</feature>
<comment type="subcellular location">
    <subcellularLocation>
        <location evidence="1">Cell membrane</location>
        <topology evidence="1">Multi-pass membrane protein</topology>
    </subcellularLocation>
</comment>
<evidence type="ECO:0000256" key="2">
    <source>
        <dbReference type="ARBA" id="ARBA00022475"/>
    </source>
</evidence>
<accession>G5GR25</accession>
<dbReference type="Proteomes" id="UP000004129">
    <property type="component" value="Unassembled WGS sequence"/>
</dbReference>
<feature type="transmembrane region" description="Helical" evidence="8">
    <location>
        <begin position="89"/>
        <end position="106"/>
    </location>
</feature>
<feature type="transmembrane region" description="Helical" evidence="8">
    <location>
        <begin position="137"/>
        <end position="153"/>
    </location>
</feature>
<dbReference type="RefSeq" id="WP_006693212.1">
    <property type="nucleotide sequence ID" value="NZ_JH376800.1"/>
</dbReference>
<evidence type="ECO:0000256" key="1">
    <source>
        <dbReference type="ARBA" id="ARBA00004651"/>
    </source>
</evidence>
<feature type="transmembrane region" description="Helical" evidence="8">
    <location>
        <begin position="288"/>
        <end position="305"/>
    </location>
</feature>
<comment type="caution">
    <text evidence="10">The sequence shown here is derived from an EMBL/GenBank/DDBJ whole genome shotgun (WGS) entry which is preliminary data.</text>
</comment>
<evidence type="ECO:0000256" key="6">
    <source>
        <dbReference type="ARBA" id="ARBA00022989"/>
    </source>
</evidence>
<dbReference type="GO" id="GO:0010041">
    <property type="term" value="P:response to iron(III) ion"/>
    <property type="evidence" value="ECO:0007669"/>
    <property type="project" value="TreeGrafter"/>
</dbReference>
<keyword evidence="2" id="KW-1003">Cell membrane</keyword>
<evidence type="ECO:0000256" key="3">
    <source>
        <dbReference type="ARBA" id="ARBA00022676"/>
    </source>
</evidence>
<keyword evidence="4" id="KW-0808">Transferase</keyword>
<evidence type="ECO:0000259" key="9">
    <source>
        <dbReference type="Pfam" id="PF13231"/>
    </source>
</evidence>
<dbReference type="PATRIC" id="fig|679201.3.peg.1792"/>
<dbReference type="InterPro" id="IPR038731">
    <property type="entry name" value="RgtA/B/C-like"/>
</dbReference>
<keyword evidence="3" id="KW-0328">Glycosyltransferase</keyword>
<evidence type="ECO:0000256" key="5">
    <source>
        <dbReference type="ARBA" id="ARBA00022692"/>
    </source>
</evidence>
<dbReference type="GO" id="GO:0005886">
    <property type="term" value="C:plasma membrane"/>
    <property type="evidence" value="ECO:0007669"/>
    <property type="project" value="UniProtKB-SubCell"/>
</dbReference>
<feature type="transmembrane region" description="Helical" evidence="8">
    <location>
        <begin position="159"/>
        <end position="190"/>
    </location>
</feature>
<evidence type="ECO:0000256" key="7">
    <source>
        <dbReference type="ARBA" id="ARBA00023136"/>
    </source>
</evidence>